<dbReference type="GO" id="GO:0017089">
    <property type="term" value="F:glycolipid transfer activity"/>
    <property type="evidence" value="ECO:0007669"/>
    <property type="project" value="TreeGrafter"/>
</dbReference>
<evidence type="ECO:0000256" key="1">
    <source>
        <dbReference type="ARBA" id="ARBA00022448"/>
    </source>
</evidence>
<accession>F0S0C5</accession>
<dbReference type="GO" id="GO:0030288">
    <property type="term" value="C:outer membrane-bounded periplasmic space"/>
    <property type="evidence" value="ECO:0007669"/>
    <property type="project" value="TreeGrafter"/>
</dbReference>
<dbReference type="GO" id="GO:0015920">
    <property type="term" value="P:lipopolysaccharide transport"/>
    <property type="evidence" value="ECO:0007669"/>
    <property type="project" value="InterPro"/>
</dbReference>
<evidence type="ECO:0000313" key="6">
    <source>
        <dbReference type="EMBL" id="ADY73804.1"/>
    </source>
</evidence>
<dbReference type="NCBIfam" id="TIGR03002">
    <property type="entry name" value="outer_YhbN_LptA"/>
    <property type="match status" value="1"/>
</dbReference>
<keyword evidence="2 4" id="KW-0732">Signal</keyword>
<sequence length="170" mass="19496">MRLVVSLLIFFMSISLSALGETKEKTSTPIVIESQKLIYIQKKHMATYIGNVIAQREKTIMKGDKLIVYFDPTDRYIEKIEVIGHVYIKDPRGEGWCNKLYYYPVQEKAVLIGNAKLKQKENLVVGDEIIAYKDGRVTVEGIKQRVKTVIFPEEKNKNLIKGGKESEKSR</sequence>
<dbReference type="Pfam" id="PF03968">
    <property type="entry name" value="LptD_N"/>
    <property type="match status" value="1"/>
</dbReference>
<evidence type="ECO:0000313" key="7">
    <source>
        <dbReference type="Proteomes" id="UP000007102"/>
    </source>
</evidence>
<evidence type="ECO:0000259" key="5">
    <source>
        <dbReference type="Pfam" id="PF03968"/>
    </source>
</evidence>
<evidence type="ECO:0000256" key="4">
    <source>
        <dbReference type="SAM" id="SignalP"/>
    </source>
</evidence>
<dbReference type="KEGG" id="dte:Dester_1168"/>
<gene>
    <name evidence="6" type="ordered locus">Dester_1168</name>
</gene>
<feature type="signal peptide" evidence="4">
    <location>
        <begin position="1"/>
        <end position="20"/>
    </location>
</feature>
<keyword evidence="3" id="KW-0574">Periplasm</keyword>
<dbReference type="eggNOG" id="COG1934">
    <property type="taxonomic scope" value="Bacteria"/>
</dbReference>
<dbReference type="InterPro" id="IPR005653">
    <property type="entry name" value="OstA-like_N"/>
</dbReference>
<dbReference type="OrthoDB" id="14367at2"/>
<dbReference type="GO" id="GO:0009279">
    <property type="term" value="C:cell outer membrane"/>
    <property type="evidence" value="ECO:0007669"/>
    <property type="project" value="TreeGrafter"/>
</dbReference>
<dbReference type="InParanoid" id="F0S0C5"/>
<reference evidence="7" key="2">
    <citation type="submission" date="2011-02" db="EMBL/GenBank/DDBJ databases">
        <title>The complete genome of Desulfurobacterium thermolithotrophum DSM 11699.</title>
        <authorList>
            <consortium name="US DOE Joint Genome Institute (JGI-PGF)"/>
            <person name="Lucas S."/>
            <person name="Copeland A."/>
            <person name="Lapidus A."/>
            <person name="Bruce D."/>
            <person name="Goodwin L."/>
            <person name="Pitluck S."/>
            <person name="Kyrpides N."/>
            <person name="Mavromatis K."/>
            <person name="Pagani I."/>
            <person name="Ivanova N."/>
            <person name="Mikhailova N."/>
            <person name="Daligault H."/>
            <person name="Detter J.C."/>
            <person name="Tapia R."/>
            <person name="Han C."/>
            <person name="Land M."/>
            <person name="Hauser L."/>
            <person name="Markowitz V."/>
            <person name="Cheng J.-F."/>
            <person name="Hugenholtz P."/>
            <person name="Woyke T."/>
            <person name="Wu D."/>
            <person name="Spring S."/>
            <person name="Brambilla E."/>
            <person name="Klenk H.-P."/>
            <person name="Eisen J.A."/>
        </authorList>
    </citation>
    <scope>NUCLEOTIDE SEQUENCE [LARGE SCALE GENOMIC DNA]</scope>
    <source>
        <strain evidence="7">DSM 11699 / BSA</strain>
    </source>
</reference>
<dbReference type="PANTHER" id="PTHR36504:SF1">
    <property type="entry name" value="LIPOPOLYSACCHARIDE EXPORT SYSTEM PROTEIN LPTA"/>
    <property type="match status" value="1"/>
</dbReference>
<reference evidence="6 7" key="1">
    <citation type="journal article" date="2011" name="Stand. Genomic Sci.">
        <title>Complete genome sequence of the thermophilic sulfur-reducer Desulfurobacterium thermolithotrophum type strain (BSA(T)) from a deep-sea hydrothermal vent.</title>
        <authorList>
            <person name="Goker M."/>
            <person name="Daligault H."/>
            <person name="Mwirichia R."/>
            <person name="Lapidus A."/>
            <person name="Lucas S."/>
            <person name="Deshpande S."/>
            <person name="Pagani I."/>
            <person name="Tapia R."/>
            <person name="Cheng J.F."/>
            <person name="Goodwin L."/>
            <person name="Pitluck S."/>
            <person name="Liolios K."/>
            <person name="Ivanova N."/>
            <person name="Mavromatis K."/>
            <person name="Mikhailova N."/>
            <person name="Pati A."/>
            <person name="Chen A."/>
            <person name="Palaniappan K."/>
            <person name="Han C."/>
            <person name="Land M."/>
            <person name="Hauser L."/>
            <person name="Pan C."/>
            <person name="Brambilla E.M."/>
            <person name="Rohde M."/>
            <person name="Spring S."/>
            <person name="Sikorski J."/>
            <person name="Wirth R."/>
            <person name="Detter J.C."/>
            <person name="Woyke T."/>
            <person name="Bristow J."/>
            <person name="Eisen J.A."/>
            <person name="Markowitz V."/>
            <person name="Hugenholtz P."/>
            <person name="Kyrpides N.C."/>
            <person name="Klenk H.P."/>
        </authorList>
    </citation>
    <scope>NUCLEOTIDE SEQUENCE [LARGE SCALE GENOMIC DNA]</scope>
    <source>
        <strain evidence="7">DSM 11699 / BSA</strain>
    </source>
</reference>
<dbReference type="STRING" id="868864.Dester_1168"/>
<keyword evidence="1" id="KW-0813">Transport</keyword>
<dbReference type="EMBL" id="CP002543">
    <property type="protein sequence ID" value="ADY73804.1"/>
    <property type="molecule type" value="Genomic_DNA"/>
</dbReference>
<dbReference type="Proteomes" id="UP000007102">
    <property type="component" value="Chromosome"/>
</dbReference>
<dbReference type="FunCoup" id="F0S0C5">
    <property type="interactions" value="19"/>
</dbReference>
<protein>
    <submittedName>
        <fullName evidence="6">Lipopolysaccharide transport periplasmic protein LptA</fullName>
    </submittedName>
</protein>
<dbReference type="GO" id="GO:0001530">
    <property type="term" value="F:lipopolysaccharide binding"/>
    <property type="evidence" value="ECO:0007669"/>
    <property type="project" value="InterPro"/>
</dbReference>
<evidence type="ECO:0000256" key="2">
    <source>
        <dbReference type="ARBA" id="ARBA00022729"/>
    </source>
</evidence>
<feature type="chain" id="PRO_5003259926" evidence="4">
    <location>
        <begin position="21"/>
        <end position="170"/>
    </location>
</feature>
<dbReference type="RefSeq" id="WP_013638756.1">
    <property type="nucleotide sequence ID" value="NC_015185.1"/>
</dbReference>
<dbReference type="PANTHER" id="PTHR36504">
    <property type="entry name" value="LIPOPOLYSACCHARIDE EXPORT SYSTEM PROTEIN LPTA"/>
    <property type="match status" value="1"/>
</dbReference>
<dbReference type="InterPro" id="IPR014340">
    <property type="entry name" value="LptA"/>
</dbReference>
<dbReference type="Gene3D" id="2.60.450.10">
    <property type="entry name" value="Lipopolysaccharide (LPS) transport protein A like domain"/>
    <property type="match status" value="1"/>
</dbReference>
<keyword evidence="7" id="KW-1185">Reference proteome</keyword>
<evidence type="ECO:0000256" key="3">
    <source>
        <dbReference type="ARBA" id="ARBA00022764"/>
    </source>
</evidence>
<dbReference type="AlphaFoldDB" id="F0S0C5"/>
<dbReference type="HOGENOM" id="CLU_095993_7_2_0"/>
<organism evidence="6 7">
    <name type="scientific">Desulfurobacterium thermolithotrophum (strain DSM 11699 / BSA)</name>
    <dbReference type="NCBI Taxonomy" id="868864"/>
    <lineage>
        <taxon>Bacteria</taxon>
        <taxon>Pseudomonadati</taxon>
        <taxon>Aquificota</taxon>
        <taxon>Aquificia</taxon>
        <taxon>Desulfurobacteriales</taxon>
        <taxon>Desulfurobacteriaceae</taxon>
        <taxon>Desulfurobacterium</taxon>
    </lineage>
</organism>
<name>F0S0C5_DESTD</name>
<proteinExistence type="predicted"/>
<dbReference type="InterPro" id="IPR052037">
    <property type="entry name" value="LPS_export_LptA"/>
</dbReference>
<feature type="domain" description="Organic solvent tolerance-like N-terminal" evidence="5">
    <location>
        <begin position="32"/>
        <end position="133"/>
    </location>
</feature>